<comment type="similarity">
    <text evidence="1">Belongs to the transglycosylase Slt family.</text>
</comment>
<dbReference type="SUPFAM" id="SSF53955">
    <property type="entry name" value="Lysozyme-like"/>
    <property type="match status" value="1"/>
</dbReference>
<dbReference type="PROSITE" id="PS00922">
    <property type="entry name" value="TRANSGLYCOSYLASE"/>
    <property type="match status" value="1"/>
</dbReference>
<proteinExistence type="inferred from homology"/>
<reference evidence="4" key="2">
    <citation type="journal article" date="2023" name="mSystems">
        <title>Charting the Lipopeptidome of Nonpathogenic Pseudomonas.</title>
        <authorList>
            <person name="Cesa-Luna C."/>
            <person name="Geudens N."/>
            <person name="Girard L."/>
            <person name="De Roo V."/>
            <person name="Maklad H.R."/>
            <person name="Martins J.C."/>
            <person name="Hofte M."/>
            <person name="De Mot R."/>
        </authorList>
    </citation>
    <scope>NUCLEOTIDE SEQUENCE</scope>
    <source>
        <strain evidence="4">B1M3-32</strain>
    </source>
</reference>
<dbReference type="Pfam" id="PF01464">
    <property type="entry name" value="SLT"/>
    <property type="match status" value="1"/>
</dbReference>
<dbReference type="InterPro" id="IPR000189">
    <property type="entry name" value="Transglyc_AS"/>
</dbReference>
<accession>A0A9X2XLI0</accession>
<reference evidence="4" key="1">
    <citation type="submission" date="2022-09" db="EMBL/GenBank/DDBJ databases">
        <authorList>
            <person name="Cesa-Luna C."/>
            <person name="Girard L."/>
            <person name="Lood C."/>
            <person name="Hofte M."/>
            <person name="De Mot R."/>
        </authorList>
    </citation>
    <scope>NUCLEOTIDE SEQUENCE</scope>
    <source>
        <strain evidence="4">B1M3-32</strain>
    </source>
</reference>
<dbReference type="InterPro" id="IPR023346">
    <property type="entry name" value="Lysozyme-like_dom_sf"/>
</dbReference>
<dbReference type="GO" id="GO:0016020">
    <property type="term" value="C:membrane"/>
    <property type="evidence" value="ECO:0007669"/>
    <property type="project" value="InterPro"/>
</dbReference>
<gene>
    <name evidence="4" type="ORF">OC940_23765</name>
</gene>
<dbReference type="InterPro" id="IPR008258">
    <property type="entry name" value="Transglycosylase_SLT_dom_1"/>
</dbReference>
<keyword evidence="5" id="KW-1185">Reference proteome</keyword>
<evidence type="ECO:0000313" key="4">
    <source>
        <dbReference type="EMBL" id="MCU7250843.1"/>
    </source>
</evidence>
<dbReference type="Proteomes" id="UP001139955">
    <property type="component" value="Unassembled WGS sequence"/>
</dbReference>
<dbReference type="GO" id="GO:0000270">
    <property type="term" value="P:peptidoglycan metabolic process"/>
    <property type="evidence" value="ECO:0007669"/>
    <property type="project" value="InterPro"/>
</dbReference>
<dbReference type="PANTHER" id="PTHR37423">
    <property type="entry name" value="SOLUBLE LYTIC MUREIN TRANSGLYCOSYLASE-RELATED"/>
    <property type="match status" value="1"/>
</dbReference>
<dbReference type="GO" id="GO:0008933">
    <property type="term" value="F:peptidoglycan lytic transglycosylase activity"/>
    <property type="evidence" value="ECO:0007669"/>
    <property type="project" value="InterPro"/>
</dbReference>
<dbReference type="AlphaFoldDB" id="A0A9X2XLI0"/>
<feature type="domain" description="Transglycosylase SLT" evidence="3">
    <location>
        <begin position="79"/>
        <end position="174"/>
    </location>
</feature>
<organism evidence="4 5">
    <name type="scientific">Pseudomonas koreensis</name>
    <dbReference type="NCBI Taxonomy" id="198620"/>
    <lineage>
        <taxon>Bacteria</taxon>
        <taxon>Pseudomonadati</taxon>
        <taxon>Pseudomonadota</taxon>
        <taxon>Gammaproteobacteria</taxon>
        <taxon>Pseudomonadales</taxon>
        <taxon>Pseudomonadaceae</taxon>
        <taxon>Pseudomonas</taxon>
    </lineage>
</organism>
<evidence type="ECO:0000256" key="2">
    <source>
        <dbReference type="SAM" id="SignalP"/>
    </source>
</evidence>
<protein>
    <submittedName>
        <fullName evidence="4">Lytic transglycosylase domain-containing protein</fullName>
    </submittedName>
</protein>
<keyword evidence="2" id="KW-0732">Signal</keyword>
<comment type="caution">
    <text evidence="4">The sequence shown here is derived from an EMBL/GenBank/DDBJ whole genome shotgun (WGS) entry which is preliminary data.</text>
</comment>
<evidence type="ECO:0000259" key="3">
    <source>
        <dbReference type="Pfam" id="PF01464"/>
    </source>
</evidence>
<evidence type="ECO:0000313" key="5">
    <source>
        <dbReference type="Proteomes" id="UP001139955"/>
    </source>
</evidence>
<dbReference type="PANTHER" id="PTHR37423:SF2">
    <property type="entry name" value="MEMBRANE-BOUND LYTIC MUREIN TRANSGLYCOSYLASE C"/>
    <property type="match status" value="1"/>
</dbReference>
<dbReference type="Gene3D" id="1.10.530.10">
    <property type="match status" value="1"/>
</dbReference>
<feature type="chain" id="PRO_5040913066" evidence="2">
    <location>
        <begin position="27"/>
        <end position="208"/>
    </location>
</feature>
<name>A0A9X2XLI0_9PSED</name>
<sequence>MLNPIRLKPICVGLLGCMLLTGIAEADVFVSVDAKGGYVLSNVHRPGRTYERVIHEPQMPVVSLDQQPQMIARQPYAELVSAAASANHLPEALLHAVINAESNYNPGATSPKGAGGLMQLMPDTARELGVTDVYDPRANIQGGARYLKRLMTLFDNDIALAVAAYNAGPEAVLSRGRVIPPFAETQRYVPSVLRQYRRLQGLAADAPL</sequence>
<dbReference type="CDD" id="cd00254">
    <property type="entry name" value="LT-like"/>
    <property type="match status" value="1"/>
</dbReference>
<dbReference type="RefSeq" id="WP_301623247.1">
    <property type="nucleotide sequence ID" value="NZ_JAOSKY010000018.1"/>
</dbReference>
<dbReference type="EMBL" id="JAOSKY010000018">
    <property type="protein sequence ID" value="MCU7250843.1"/>
    <property type="molecule type" value="Genomic_DNA"/>
</dbReference>
<evidence type="ECO:0000256" key="1">
    <source>
        <dbReference type="ARBA" id="ARBA00007734"/>
    </source>
</evidence>
<feature type="signal peptide" evidence="2">
    <location>
        <begin position="1"/>
        <end position="26"/>
    </location>
</feature>